<keyword evidence="5" id="KW-1185">Reference proteome</keyword>
<dbReference type="PANTHER" id="PTHR43751:SF3">
    <property type="entry name" value="SULFATASE N-TERMINAL DOMAIN-CONTAINING PROTEIN"/>
    <property type="match status" value="1"/>
</dbReference>
<feature type="domain" description="Sulfatase N-terminal" evidence="3">
    <location>
        <begin position="524"/>
        <end position="732"/>
    </location>
</feature>
<evidence type="ECO:0000256" key="2">
    <source>
        <dbReference type="SAM" id="Phobius"/>
    </source>
</evidence>
<dbReference type="STRING" id="5098.A0A507QZQ8"/>
<organism evidence="4 5">
    <name type="scientific">Monascus purpureus</name>
    <name type="common">Red mold</name>
    <name type="synonym">Monascus anka</name>
    <dbReference type="NCBI Taxonomy" id="5098"/>
    <lineage>
        <taxon>Eukaryota</taxon>
        <taxon>Fungi</taxon>
        <taxon>Dikarya</taxon>
        <taxon>Ascomycota</taxon>
        <taxon>Pezizomycotina</taxon>
        <taxon>Eurotiomycetes</taxon>
        <taxon>Eurotiomycetidae</taxon>
        <taxon>Eurotiales</taxon>
        <taxon>Aspergillaceae</taxon>
        <taxon>Monascus</taxon>
    </lineage>
</organism>
<dbReference type="PANTHER" id="PTHR43751">
    <property type="entry name" value="SULFATASE"/>
    <property type="match status" value="1"/>
</dbReference>
<feature type="region of interest" description="Disordered" evidence="1">
    <location>
        <begin position="422"/>
        <end position="445"/>
    </location>
</feature>
<feature type="transmembrane region" description="Helical" evidence="2">
    <location>
        <begin position="189"/>
        <end position="209"/>
    </location>
</feature>
<feature type="transmembrane region" description="Helical" evidence="2">
    <location>
        <begin position="43"/>
        <end position="66"/>
    </location>
</feature>
<proteinExistence type="predicted"/>
<keyword evidence="2" id="KW-0812">Transmembrane</keyword>
<dbReference type="AlphaFoldDB" id="A0A507QZQ8"/>
<gene>
    <name evidence="4" type="ORF">MPDQ_002531</name>
</gene>
<dbReference type="Proteomes" id="UP000319663">
    <property type="component" value="Unassembled WGS sequence"/>
</dbReference>
<comment type="caution">
    <text evidence="4">The sequence shown here is derived from an EMBL/GenBank/DDBJ whole genome shotgun (WGS) entry which is preliminary data.</text>
</comment>
<feature type="transmembrane region" description="Helical" evidence="2">
    <location>
        <begin position="12"/>
        <end position="37"/>
    </location>
</feature>
<evidence type="ECO:0000313" key="4">
    <source>
        <dbReference type="EMBL" id="TQB75567.1"/>
    </source>
</evidence>
<feature type="transmembrane region" description="Helical" evidence="2">
    <location>
        <begin position="133"/>
        <end position="154"/>
    </location>
</feature>
<evidence type="ECO:0000313" key="5">
    <source>
        <dbReference type="Proteomes" id="UP000319663"/>
    </source>
</evidence>
<accession>A0A507QZQ8</accession>
<reference evidence="4 5" key="1">
    <citation type="submission" date="2019-06" db="EMBL/GenBank/DDBJ databases">
        <title>Wine fermentation using esterase from Monascus purpureus.</title>
        <authorList>
            <person name="Geng C."/>
            <person name="Zhang Y."/>
        </authorList>
    </citation>
    <scope>NUCLEOTIDE SEQUENCE [LARGE SCALE GENOMIC DNA]</scope>
    <source>
        <strain evidence="4">HQ1</strain>
    </source>
</reference>
<dbReference type="OrthoDB" id="96314at2759"/>
<evidence type="ECO:0000259" key="3">
    <source>
        <dbReference type="Pfam" id="PF00884"/>
    </source>
</evidence>
<keyword evidence="2" id="KW-1133">Transmembrane helix</keyword>
<dbReference type="Gene3D" id="3.40.720.10">
    <property type="entry name" value="Alkaline Phosphatase, subunit A"/>
    <property type="match status" value="1"/>
</dbReference>
<dbReference type="InterPro" id="IPR000917">
    <property type="entry name" value="Sulfatase_N"/>
</dbReference>
<evidence type="ECO:0000256" key="1">
    <source>
        <dbReference type="SAM" id="MobiDB-lite"/>
    </source>
</evidence>
<dbReference type="InterPro" id="IPR017850">
    <property type="entry name" value="Alkaline_phosphatase_core_sf"/>
</dbReference>
<name>A0A507QZQ8_MONPU</name>
<dbReference type="SUPFAM" id="SSF53649">
    <property type="entry name" value="Alkaline phosphatase-like"/>
    <property type="match status" value="1"/>
</dbReference>
<keyword evidence="2" id="KW-0472">Membrane</keyword>
<dbReference type="EMBL" id="VIFY01000018">
    <property type="protein sequence ID" value="TQB75567.1"/>
    <property type="molecule type" value="Genomic_DNA"/>
</dbReference>
<feature type="region of interest" description="Disordered" evidence="1">
    <location>
        <begin position="267"/>
        <end position="291"/>
    </location>
</feature>
<sequence length="866" mass="97938">MILFRSFLSSCALRPSIFSLLVVSALASKALVLYLHLGVVNGLLIALYFPTFFILEGLLFTGVWYLFQRSAGLKYVVGTVVSGFLTVITYFAASSEFAFYFVTGSEVDWDAATSVGSDPEGLKLMLSGLTPCLWAAFALLIAAFLLAPGINLLMTWWWSSISSMAAYVPVEQLPMFNIGGQLRKWLMRLNFVGACTMCLALSTLGLWLIRPPVPFNHMSRALPFSVFWGFVPHHHGPPPPDGFRFPFPWLLAKEFWEPARDHYKGWAPRMGPPHPHHHRPPPPPPEEGDANVLPEWATRTKLPSGFVRWAAGERGSDAPENYTTHNFYNPVTDPLRITNLDLEVLEPLSQTFKEHDVLITHIVMVMMESARKDIFPFKYGSHLYKQILESYGTNNGTVIEELNFKLSRMTPFAEILTGESSGFPSTVNDHEGEQEEEHNTPAGSGFGGINVNGVVTGSSFSCKSVLVDHCGVSPLPIEWMGEVRQTIYQPCIMQILKLFNRLKEDSSANSTVDNTTTFKDVHERKWRTYFAQSTTGEFGEEAPLTEQMGFDKAIFREDLADPTAPYYHSGMEKVNYFGYPEHELYPYMRDMINDTLSNGDRIFLSHFTGSTHHPWGVPRKFPTEQYFPEGSLYSKHEDLNAYLNTVRYVDSWLGDVMKLLNESGIANETLIVLVGDHGQAFVEDSQKTGTYENGHISNFRIPLVFYHPLLPRFQLAANASSMSIVPTILDLLINTRSLNDEDTDVALDLINEYEGQSLLRPYKNIHNGRQAWHFGIINTGGTMLSVGSAAAPFRLIVPLNKEKEYTFTNLDNDPYELHMVKEFDLHQLVKLVRQKYGEDAARWVADADRIGKWWVNDRKRLYNYHD</sequence>
<dbReference type="InterPro" id="IPR052701">
    <property type="entry name" value="GAG_Ulvan_Degrading_Sulfatases"/>
</dbReference>
<dbReference type="Pfam" id="PF00884">
    <property type="entry name" value="Sulfatase"/>
    <property type="match status" value="1"/>
</dbReference>
<feature type="transmembrane region" description="Helical" evidence="2">
    <location>
        <begin position="73"/>
        <end position="93"/>
    </location>
</feature>
<protein>
    <recommendedName>
        <fullName evidence="3">Sulfatase N-terminal domain-containing protein</fullName>
    </recommendedName>
</protein>